<comment type="subcellular location">
    <subcellularLocation>
        <location evidence="1 7">Cell membrane</location>
        <topology evidence="1 7">Multi-pass membrane protein</topology>
    </subcellularLocation>
</comment>
<proteinExistence type="inferred from homology"/>
<keyword evidence="10" id="KW-1185">Reference proteome</keyword>
<dbReference type="CDD" id="cd06261">
    <property type="entry name" value="TM_PBP2"/>
    <property type="match status" value="1"/>
</dbReference>
<comment type="similarity">
    <text evidence="7">Belongs to the binding-protein-dependent transport system permease family.</text>
</comment>
<keyword evidence="5 7" id="KW-1133">Transmembrane helix</keyword>
<dbReference type="PROSITE" id="PS50928">
    <property type="entry name" value="ABC_TM1"/>
    <property type="match status" value="1"/>
</dbReference>
<feature type="transmembrane region" description="Helical" evidence="7">
    <location>
        <begin position="189"/>
        <end position="212"/>
    </location>
</feature>
<dbReference type="GO" id="GO:0005886">
    <property type="term" value="C:plasma membrane"/>
    <property type="evidence" value="ECO:0007669"/>
    <property type="project" value="UniProtKB-SubCell"/>
</dbReference>
<dbReference type="Pfam" id="PF00528">
    <property type="entry name" value="BPD_transp_1"/>
    <property type="match status" value="1"/>
</dbReference>
<keyword evidence="6 7" id="KW-0472">Membrane</keyword>
<feature type="domain" description="ABC transmembrane type-1" evidence="8">
    <location>
        <begin position="77"/>
        <end position="268"/>
    </location>
</feature>
<dbReference type="Gene3D" id="1.10.3720.10">
    <property type="entry name" value="MetI-like"/>
    <property type="match status" value="1"/>
</dbReference>
<evidence type="ECO:0000259" key="8">
    <source>
        <dbReference type="PROSITE" id="PS50928"/>
    </source>
</evidence>
<feature type="transmembrane region" description="Helical" evidence="7">
    <location>
        <begin position="114"/>
        <end position="134"/>
    </location>
</feature>
<keyword evidence="4 7" id="KW-0812">Transmembrane</keyword>
<evidence type="ECO:0000256" key="6">
    <source>
        <dbReference type="ARBA" id="ARBA00023136"/>
    </source>
</evidence>
<dbReference type="RefSeq" id="WP_168311150.1">
    <property type="nucleotide sequence ID" value="NZ_JABFCN010000011.1"/>
</dbReference>
<evidence type="ECO:0000313" key="9">
    <source>
        <dbReference type="EMBL" id="NNU36226.1"/>
    </source>
</evidence>
<dbReference type="InterPro" id="IPR035906">
    <property type="entry name" value="MetI-like_sf"/>
</dbReference>
<evidence type="ECO:0000256" key="7">
    <source>
        <dbReference type="RuleBase" id="RU363032"/>
    </source>
</evidence>
<evidence type="ECO:0000256" key="5">
    <source>
        <dbReference type="ARBA" id="ARBA00022989"/>
    </source>
</evidence>
<dbReference type="Proteomes" id="UP000519972">
    <property type="component" value="Unassembled WGS sequence"/>
</dbReference>
<keyword evidence="3" id="KW-1003">Cell membrane</keyword>
<dbReference type="SUPFAM" id="SSF161098">
    <property type="entry name" value="MetI-like"/>
    <property type="match status" value="1"/>
</dbReference>
<dbReference type="PANTHER" id="PTHR43744:SF12">
    <property type="entry name" value="ABC TRANSPORTER PERMEASE PROTEIN MG189-RELATED"/>
    <property type="match status" value="1"/>
</dbReference>
<dbReference type="PANTHER" id="PTHR43744">
    <property type="entry name" value="ABC TRANSPORTER PERMEASE PROTEIN MG189-RELATED-RELATED"/>
    <property type="match status" value="1"/>
</dbReference>
<evidence type="ECO:0000256" key="1">
    <source>
        <dbReference type="ARBA" id="ARBA00004651"/>
    </source>
</evidence>
<protein>
    <submittedName>
        <fullName evidence="9">Carbohydrate ABC transporter permease</fullName>
    </submittedName>
</protein>
<name>A0A7Y3S3X9_9HYPH</name>
<dbReference type="GO" id="GO:0055085">
    <property type="term" value="P:transmembrane transport"/>
    <property type="evidence" value="ECO:0007669"/>
    <property type="project" value="InterPro"/>
</dbReference>
<evidence type="ECO:0000256" key="4">
    <source>
        <dbReference type="ARBA" id="ARBA00022692"/>
    </source>
</evidence>
<accession>A0A7Y3S3X9</accession>
<evidence type="ECO:0000256" key="2">
    <source>
        <dbReference type="ARBA" id="ARBA00022448"/>
    </source>
</evidence>
<dbReference type="AlphaFoldDB" id="A0A7Y3S3X9"/>
<comment type="caution">
    <text evidence="9">The sequence shown here is derived from an EMBL/GenBank/DDBJ whole genome shotgun (WGS) entry which is preliminary data.</text>
</comment>
<feature type="transmembrane region" description="Helical" evidence="7">
    <location>
        <begin position="247"/>
        <end position="268"/>
    </location>
</feature>
<feature type="transmembrane region" description="Helical" evidence="7">
    <location>
        <begin position="146"/>
        <end position="168"/>
    </location>
</feature>
<sequence>MSRFTSSQAMVPVPFRVAAYAALGFFTIFTTFPLIWLTYTSFKPETEIVSNMVALPVNWTLNNYIQAWKLGEFTHLFVNSLIFCVTTTVIVVLFSISAAFALTKIPSRLTPIMFSFIVMGLLVTISSSIVPLFIAENFLGLTNTHLGIIIPYVAFNISFAVYLAAAFVRSIPNELIEAAKMDGAGYLRIYAAIVLPMARPIITTIAIFTFHACWVEYVLVYMLSSDATIRTVQVGLSLLKGQLSFNFGFLFAAVVISSLPLLVLYLLFRKHLQAGFSMGAVKG</sequence>
<reference evidence="9 10" key="1">
    <citation type="submission" date="2020-02" db="EMBL/GenBank/DDBJ databases">
        <authorList>
            <person name="Sun Q."/>
        </authorList>
    </citation>
    <scope>NUCLEOTIDE SEQUENCE [LARGE SCALE GENOMIC DNA]</scope>
    <source>
        <strain evidence="9 10">CCBAU 03386</strain>
    </source>
</reference>
<dbReference type="InterPro" id="IPR000515">
    <property type="entry name" value="MetI-like"/>
</dbReference>
<dbReference type="EMBL" id="JABFCN010000011">
    <property type="protein sequence ID" value="NNU36226.1"/>
    <property type="molecule type" value="Genomic_DNA"/>
</dbReference>
<feature type="transmembrane region" description="Helical" evidence="7">
    <location>
        <begin position="20"/>
        <end position="39"/>
    </location>
</feature>
<evidence type="ECO:0000313" key="10">
    <source>
        <dbReference type="Proteomes" id="UP000519972"/>
    </source>
</evidence>
<keyword evidence="2 7" id="KW-0813">Transport</keyword>
<evidence type="ECO:0000256" key="3">
    <source>
        <dbReference type="ARBA" id="ARBA00022475"/>
    </source>
</evidence>
<organism evidence="9 10">
    <name type="scientific">Rhizobium sophorae</name>
    <dbReference type="NCBI Taxonomy" id="1535242"/>
    <lineage>
        <taxon>Bacteria</taxon>
        <taxon>Pseudomonadati</taxon>
        <taxon>Pseudomonadota</taxon>
        <taxon>Alphaproteobacteria</taxon>
        <taxon>Hyphomicrobiales</taxon>
        <taxon>Rhizobiaceae</taxon>
        <taxon>Rhizobium/Agrobacterium group</taxon>
        <taxon>Rhizobium</taxon>
    </lineage>
</organism>
<gene>
    <name evidence="9" type="ORF">G9X64_06965</name>
</gene>
<feature type="transmembrane region" description="Helical" evidence="7">
    <location>
        <begin position="76"/>
        <end position="102"/>
    </location>
</feature>